<gene>
    <name evidence="1" type="ORF">HaLaN_24873</name>
</gene>
<proteinExistence type="predicted"/>
<dbReference type="Proteomes" id="UP000485058">
    <property type="component" value="Unassembled WGS sequence"/>
</dbReference>
<organism evidence="1 2">
    <name type="scientific">Haematococcus lacustris</name>
    <name type="common">Green alga</name>
    <name type="synonym">Haematococcus pluvialis</name>
    <dbReference type="NCBI Taxonomy" id="44745"/>
    <lineage>
        <taxon>Eukaryota</taxon>
        <taxon>Viridiplantae</taxon>
        <taxon>Chlorophyta</taxon>
        <taxon>core chlorophytes</taxon>
        <taxon>Chlorophyceae</taxon>
        <taxon>CS clade</taxon>
        <taxon>Chlamydomonadales</taxon>
        <taxon>Haematococcaceae</taxon>
        <taxon>Haematococcus</taxon>
    </lineage>
</organism>
<accession>A0A699ZXE5</accession>
<name>A0A699ZXE5_HAELA</name>
<comment type="caution">
    <text evidence="1">The sequence shown here is derived from an EMBL/GenBank/DDBJ whole genome shotgun (WGS) entry which is preliminary data.</text>
</comment>
<dbReference type="EMBL" id="BLLF01003205">
    <property type="protein sequence ID" value="GFH26685.1"/>
    <property type="molecule type" value="Genomic_DNA"/>
</dbReference>
<reference evidence="1 2" key="1">
    <citation type="submission" date="2020-02" db="EMBL/GenBank/DDBJ databases">
        <title>Draft genome sequence of Haematococcus lacustris strain NIES-144.</title>
        <authorList>
            <person name="Morimoto D."/>
            <person name="Nakagawa S."/>
            <person name="Yoshida T."/>
            <person name="Sawayama S."/>
        </authorList>
    </citation>
    <scope>NUCLEOTIDE SEQUENCE [LARGE SCALE GENOMIC DNA]</scope>
    <source>
        <strain evidence="1 2">NIES-144</strain>
    </source>
</reference>
<evidence type="ECO:0000313" key="1">
    <source>
        <dbReference type="EMBL" id="GFH26685.1"/>
    </source>
</evidence>
<dbReference type="AlphaFoldDB" id="A0A699ZXE5"/>
<evidence type="ECO:0000313" key="2">
    <source>
        <dbReference type="Proteomes" id="UP000485058"/>
    </source>
</evidence>
<protein>
    <submittedName>
        <fullName evidence="1">Uncharacterized protein</fullName>
    </submittedName>
</protein>
<sequence>MEWTHIPEPQLTELANFVRQRREHIVIFQTTADVKAELMRNVTENIQIGRAMMNDEEYLVILRDLLNLSNCLDLMEQVSTPYASMKQYFNIYGKVFRLLQATARSRQG</sequence>
<keyword evidence="2" id="KW-1185">Reference proteome</keyword>